<reference evidence="1 2" key="1">
    <citation type="submission" date="2018-12" db="EMBL/GenBank/DDBJ databases">
        <authorList>
            <person name="Yang E."/>
        </authorList>
    </citation>
    <scope>NUCLEOTIDE SEQUENCE [LARGE SCALE GENOMIC DNA]</scope>
    <source>
        <strain evidence="1 2">SOD</strain>
    </source>
</reference>
<name>A0A430HSM4_9BURK</name>
<evidence type="ECO:0000313" key="2">
    <source>
        <dbReference type="Proteomes" id="UP000278085"/>
    </source>
</evidence>
<dbReference type="AlphaFoldDB" id="A0A430HSM4"/>
<accession>A0A430HSM4</accession>
<comment type="caution">
    <text evidence="1">The sequence shown here is derived from an EMBL/GenBank/DDBJ whole genome shotgun (WGS) entry which is preliminary data.</text>
</comment>
<proteinExistence type="predicted"/>
<evidence type="ECO:0000313" key="1">
    <source>
        <dbReference type="EMBL" id="RSZ60520.1"/>
    </source>
</evidence>
<keyword evidence="2" id="KW-1185">Reference proteome</keyword>
<protein>
    <submittedName>
        <fullName evidence="1">Uncharacterized protein</fullName>
    </submittedName>
</protein>
<dbReference type="RefSeq" id="WP_126072929.1">
    <property type="nucleotide sequence ID" value="NZ_CP051166.1"/>
</dbReference>
<gene>
    <name evidence="1" type="ORF">EJB06_05255</name>
</gene>
<sequence length="137" mass="14883">MNQDTEPFVKTTAICIDTVASGSGNAGANNQYMVSYSPSSVTVNEYNTLLVYWIVPKTGANFVFYNYAETQPDGFPPQLSKSGIVSNDGSIMAMFDADSNTTCIDLSITFTFVDKSISPPVYFCFDPQVGNDVRAKP</sequence>
<dbReference type="EMBL" id="RXLQ01000002">
    <property type="protein sequence ID" value="RSZ60520.1"/>
    <property type="molecule type" value="Genomic_DNA"/>
</dbReference>
<organism evidence="1 2">
    <name type="scientific">Massilia atriviolacea</name>
    <dbReference type="NCBI Taxonomy" id="2495579"/>
    <lineage>
        <taxon>Bacteria</taxon>
        <taxon>Pseudomonadati</taxon>
        <taxon>Pseudomonadota</taxon>
        <taxon>Betaproteobacteria</taxon>
        <taxon>Burkholderiales</taxon>
        <taxon>Oxalobacteraceae</taxon>
        <taxon>Telluria group</taxon>
        <taxon>Massilia</taxon>
    </lineage>
</organism>
<dbReference type="Proteomes" id="UP000278085">
    <property type="component" value="Unassembled WGS sequence"/>
</dbReference>